<dbReference type="Proteomes" id="UP000621455">
    <property type="component" value="Unassembled WGS sequence"/>
</dbReference>
<evidence type="ECO:0000259" key="4">
    <source>
        <dbReference type="Pfam" id="PF16332"/>
    </source>
</evidence>
<evidence type="ECO:0000313" key="6">
    <source>
        <dbReference type="Proteomes" id="UP000621455"/>
    </source>
</evidence>
<feature type="domain" description="Heparinase II/III-like C-terminal" evidence="3">
    <location>
        <begin position="484"/>
        <end position="677"/>
    </location>
</feature>
<dbReference type="InterPro" id="IPR032518">
    <property type="entry name" value="HepII_N"/>
</dbReference>
<sequence length="749" mass="80923">MSFFSVRPLPCLLFCAGIIGAPAHADWAASATLSVVRPVPVGDQGQNPPGFAWSQKTINKKLASGYVVEVTGPGGATQSFKVSRNWLLPDKIFAPGSYSWRVRANEDTEWTEARKFRIDAVASLPFIVPSETALIDFIKARGAVRSLPPELAASRYVVLPAERLKLRESLQNEVIRNKTALPTPSDATWPERVTNPPTQAYLDQAAVIRNAITPLARQLESAALLWRLCGNDKPEVVKANLDEAIRRGNELAALSSDGPTSYREQDQATRVIALSLIKAIDLLGPAVGKADSDRWLAAVKSRGAAIYNDVLGAGNKIDQYPFNSHGGTNYGMLSAIATLGLGRVEGAEQWFRFSFRGYANSLSPWGGADGGFANGTAYAEYSEELFGQLWQPIAAATGVNLFSKPWAINFVRFMAHFDPPGTPTHLFGDEHEVIPVRQRSKSYAQQVRSPVAAWYAQSLGEKENALVGLQAPISTEQPLTPVAPADAAEYPSIGWVAMHSKMTDPPEKMTSVYFKSSPYGSYNHGHADQNSLVINSGGRQLLIEAGTADKYGSDQAAAWYRQTRAHNAITYDGGVGQKLGIGDKVESLGWNGAISNFRTTATLDSVTGTATAAYGSALDSAVRQVWYLRQKNVVVVRDKLSAPVERIFEWNMHALNPMTHRTDGSVRITNDTSSLCLLSLTPSVYAEYPAPAIAAGPLQYHAAFNTKARATKGEFVVVLDIGCKGNVAVLGGTAAEPVVTIDGQPLRLY</sequence>
<reference evidence="5 6" key="1">
    <citation type="submission" date="2019-10" db="EMBL/GenBank/DDBJ databases">
        <title>Taxonomy of Antarctic Massilia spp.: description of Massilia rubra sp. nov., Massilia aquatica sp. nov., Massilia mucilaginosa sp. nov., Massilia frigida sp. nov. isolated from streams, lakes and regoliths.</title>
        <authorList>
            <person name="Holochova P."/>
            <person name="Sedlacek I."/>
            <person name="Kralova S."/>
            <person name="Maslanova I."/>
            <person name="Busse H.-J."/>
            <person name="Stankova E."/>
            <person name="Vrbovska V."/>
            <person name="Kovarovic V."/>
            <person name="Bartak M."/>
            <person name="Svec P."/>
            <person name="Pantucek R."/>
        </authorList>
    </citation>
    <scope>NUCLEOTIDE SEQUENCE [LARGE SCALE GENOMIC DNA]</scope>
    <source>
        <strain evidence="5 6">CCM 8695</strain>
    </source>
</reference>
<proteinExistence type="predicted"/>
<dbReference type="SUPFAM" id="SSF48230">
    <property type="entry name" value="Chondroitin AC/alginate lyase"/>
    <property type="match status" value="1"/>
</dbReference>
<dbReference type="EMBL" id="WHJG01000009">
    <property type="protein sequence ID" value="NHZ79867.1"/>
    <property type="molecule type" value="Genomic_DNA"/>
</dbReference>
<evidence type="ECO:0000259" key="3">
    <source>
        <dbReference type="Pfam" id="PF07940"/>
    </source>
</evidence>
<feature type="domain" description="Heparinase II N-terminal" evidence="4">
    <location>
        <begin position="241"/>
        <end position="464"/>
    </location>
</feature>
<keyword evidence="6" id="KW-1185">Reference proteome</keyword>
<accession>A0ABX0NB94</accession>
<organism evidence="5 6">
    <name type="scientific">Massilia frigida</name>
    <dbReference type="NCBI Taxonomy" id="2609281"/>
    <lineage>
        <taxon>Bacteria</taxon>
        <taxon>Pseudomonadati</taxon>
        <taxon>Pseudomonadota</taxon>
        <taxon>Betaproteobacteria</taxon>
        <taxon>Burkholderiales</taxon>
        <taxon>Oxalobacteraceae</taxon>
        <taxon>Telluria group</taxon>
        <taxon>Massilia</taxon>
    </lineage>
</organism>
<dbReference type="Gene3D" id="2.70.98.70">
    <property type="match status" value="1"/>
</dbReference>
<dbReference type="RefSeq" id="WP_167086822.1">
    <property type="nucleotide sequence ID" value="NZ_WHJG01000009.1"/>
</dbReference>
<dbReference type="Pfam" id="PF07940">
    <property type="entry name" value="Hepar_II_III_C"/>
    <property type="match status" value="1"/>
</dbReference>
<keyword evidence="2" id="KW-0732">Signal</keyword>
<feature type="chain" id="PRO_5045853677" evidence="2">
    <location>
        <begin position="26"/>
        <end position="749"/>
    </location>
</feature>
<gene>
    <name evidence="5" type="ORF">F2P44_11350</name>
</gene>
<feature type="signal peptide" evidence="2">
    <location>
        <begin position="1"/>
        <end position="25"/>
    </location>
</feature>
<evidence type="ECO:0000256" key="2">
    <source>
        <dbReference type="SAM" id="SignalP"/>
    </source>
</evidence>
<evidence type="ECO:0000313" key="5">
    <source>
        <dbReference type="EMBL" id="NHZ79867.1"/>
    </source>
</evidence>
<dbReference type="Gene3D" id="1.50.10.100">
    <property type="entry name" value="Chondroitin AC/alginate lyase"/>
    <property type="match status" value="1"/>
</dbReference>
<dbReference type="Pfam" id="PF16332">
    <property type="entry name" value="DUF4962"/>
    <property type="match status" value="1"/>
</dbReference>
<dbReference type="InterPro" id="IPR012480">
    <property type="entry name" value="Hepar_II_III_C"/>
</dbReference>
<dbReference type="Gene3D" id="2.60.40.10">
    <property type="entry name" value="Immunoglobulins"/>
    <property type="match status" value="1"/>
</dbReference>
<comment type="caution">
    <text evidence="5">The sequence shown here is derived from an EMBL/GenBank/DDBJ whole genome shotgun (WGS) entry which is preliminary data.</text>
</comment>
<evidence type="ECO:0000256" key="1">
    <source>
        <dbReference type="ARBA" id="ARBA00004196"/>
    </source>
</evidence>
<dbReference type="InterPro" id="IPR008929">
    <property type="entry name" value="Chondroitin_lyas"/>
</dbReference>
<dbReference type="InterPro" id="IPR013783">
    <property type="entry name" value="Ig-like_fold"/>
</dbReference>
<name>A0ABX0NB94_9BURK</name>
<comment type="subcellular location">
    <subcellularLocation>
        <location evidence="1">Cell envelope</location>
    </subcellularLocation>
</comment>
<protein>
    <submittedName>
        <fullName evidence="5">DUF4962 domain-containing protein</fullName>
    </submittedName>
</protein>